<dbReference type="Gene3D" id="3.40.630.30">
    <property type="match status" value="1"/>
</dbReference>
<dbReference type="RefSeq" id="WP_170999774.1">
    <property type="nucleotide sequence ID" value="NZ_JARPYR010000007.1"/>
</dbReference>
<sequence>MRIIENNTLELQAKIKDKIVAFGNKKLPTTIDTLPESTFGCYLYDEDKLVGGIAAHCFWNIMHIDFFWVDENLRGQGQGRKLLAEIEVIAKREHCKAIHLETFSFEAPNFYKKNGYEEFGKIKDVPILGCEYFFFKKIIES</sequence>
<dbReference type="AlphaFoldDB" id="A0AAP5NMF5"/>
<feature type="domain" description="N-acetyltransferase" evidence="1">
    <location>
        <begin position="1"/>
        <end position="139"/>
    </location>
</feature>
<dbReference type="Pfam" id="PF00583">
    <property type="entry name" value="Acetyltransf_1"/>
    <property type="match status" value="1"/>
</dbReference>
<reference evidence="3 5" key="1">
    <citation type="submission" date="2023-03" db="EMBL/GenBank/DDBJ databases">
        <authorList>
            <person name="Shen W."/>
            <person name="Cai J."/>
        </authorList>
    </citation>
    <scope>NUCLEOTIDE SEQUENCE</scope>
    <source>
        <strain evidence="3">P55-2</strain>
        <strain evidence="2 5">P72-2</strain>
    </source>
</reference>
<protein>
    <submittedName>
        <fullName evidence="3">GNAT family N-acetyltransferase</fullName>
    </submittedName>
</protein>
<evidence type="ECO:0000313" key="5">
    <source>
        <dbReference type="Proteomes" id="UP001256547"/>
    </source>
</evidence>
<dbReference type="SUPFAM" id="SSF55729">
    <property type="entry name" value="Acyl-CoA N-acyltransferases (Nat)"/>
    <property type="match status" value="1"/>
</dbReference>
<evidence type="ECO:0000313" key="2">
    <source>
        <dbReference type="EMBL" id="MDT2596350.1"/>
    </source>
</evidence>
<evidence type="ECO:0000313" key="3">
    <source>
        <dbReference type="EMBL" id="MDT2636971.1"/>
    </source>
</evidence>
<dbReference type="InterPro" id="IPR016181">
    <property type="entry name" value="Acyl_CoA_acyltransferase"/>
</dbReference>
<dbReference type="GO" id="GO:0016747">
    <property type="term" value="F:acyltransferase activity, transferring groups other than amino-acyl groups"/>
    <property type="evidence" value="ECO:0007669"/>
    <property type="project" value="InterPro"/>
</dbReference>
<gene>
    <name evidence="3" type="ORF">P7D36_05525</name>
    <name evidence="2" type="ORF">P7D39_04830</name>
</gene>
<dbReference type="PROSITE" id="PS51186">
    <property type="entry name" value="GNAT"/>
    <property type="match status" value="1"/>
</dbReference>
<dbReference type="InterPro" id="IPR000182">
    <property type="entry name" value="GNAT_dom"/>
</dbReference>
<keyword evidence="5" id="KW-1185">Reference proteome</keyword>
<evidence type="ECO:0000259" key="1">
    <source>
        <dbReference type="PROSITE" id="PS51186"/>
    </source>
</evidence>
<dbReference type="Proteomes" id="UP001256547">
    <property type="component" value="Unassembled WGS sequence"/>
</dbReference>
<dbReference type="EMBL" id="JARPYT010000006">
    <property type="protein sequence ID" value="MDT2636971.1"/>
    <property type="molecule type" value="Genomic_DNA"/>
</dbReference>
<evidence type="ECO:0000313" key="4">
    <source>
        <dbReference type="Proteomes" id="UP001245561"/>
    </source>
</evidence>
<dbReference type="CDD" id="cd04301">
    <property type="entry name" value="NAT_SF"/>
    <property type="match status" value="1"/>
</dbReference>
<dbReference type="EMBL" id="JARPYR010000007">
    <property type="protein sequence ID" value="MDT2596350.1"/>
    <property type="molecule type" value="Genomic_DNA"/>
</dbReference>
<proteinExistence type="predicted"/>
<organism evidence="3 4">
    <name type="scientific">Enterococcus dongliensis</name>
    <dbReference type="NCBI Taxonomy" id="2559925"/>
    <lineage>
        <taxon>Bacteria</taxon>
        <taxon>Bacillati</taxon>
        <taxon>Bacillota</taxon>
        <taxon>Bacilli</taxon>
        <taxon>Lactobacillales</taxon>
        <taxon>Enterococcaceae</taxon>
        <taxon>Enterococcus</taxon>
    </lineage>
</organism>
<dbReference type="Proteomes" id="UP001245561">
    <property type="component" value="Unassembled WGS sequence"/>
</dbReference>
<accession>A0AAP5NMF5</accession>
<name>A0AAP5NMF5_9ENTE</name>
<comment type="caution">
    <text evidence="3">The sequence shown here is derived from an EMBL/GenBank/DDBJ whole genome shotgun (WGS) entry which is preliminary data.</text>
</comment>